<comment type="caution">
    <text evidence="3">The sequence shown here is derived from an EMBL/GenBank/DDBJ whole genome shotgun (WGS) entry which is preliminary data.</text>
</comment>
<feature type="compositionally biased region" description="Basic and acidic residues" evidence="1">
    <location>
        <begin position="46"/>
        <end position="89"/>
    </location>
</feature>
<feature type="region of interest" description="Disordered" evidence="1">
    <location>
        <begin position="496"/>
        <end position="585"/>
    </location>
</feature>
<dbReference type="AlphaFoldDB" id="A0A084U5F0"/>
<name>A0A084U5F0_9HYPH</name>
<proteinExistence type="predicted"/>
<dbReference type="Gene3D" id="2.60.40.10">
    <property type="entry name" value="Immunoglobulins"/>
    <property type="match status" value="1"/>
</dbReference>
<dbReference type="InterPro" id="IPR041498">
    <property type="entry name" value="Big_6"/>
</dbReference>
<dbReference type="STRING" id="472175.EL18_03396"/>
<organism evidence="3 4">
    <name type="scientific">Nitratireductor basaltis</name>
    <dbReference type="NCBI Taxonomy" id="472175"/>
    <lineage>
        <taxon>Bacteria</taxon>
        <taxon>Pseudomonadati</taxon>
        <taxon>Pseudomonadota</taxon>
        <taxon>Alphaproteobacteria</taxon>
        <taxon>Hyphomicrobiales</taxon>
        <taxon>Phyllobacteriaceae</taxon>
        <taxon>Nitratireductor</taxon>
    </lineage>
</organism>
<evidence type="ECO:0000313" key="4">
    <source>
        <dbReference type="Proteomes" id="UP000053675"/>
    </source>
</evidence>
<dbReference type="Pfam" id="PF17936">
    <property type="entry name" value="Big_6"/>
    <property type="match status" value="1"/>
</dbReference>
<feature type="compositionally biased region" description="Basic and acidic residues" evidence="1">
    <location>
        <begin position="8"/>
        <end position="21"/>
    </location>
</feature>
<feature type="region of interest" description="Disordered" evidence="1">
    <location>
        <begin position="1"/>
        <end position="136"/>
    </location>
</feature>
<dbReference type="RefSeq" id="WP_036486858.1">
    <property type="nucleotide sequence ID" value="NZ_JMQM01000003.1"/>
</dbReference>
<keyword evidence="4" id="KW-1185">Reference proteome</keyword>
<dbReference type="PATRIC" id="fig|472175.3.peg.3394"/>
<accession>A0A084U5F0</accession>
<sequence length="585" mass="63835">MTDFSNDILRDESASNRDDGRNTSNVATVAVTFPVREDLAETAPVEDGKPVSKDAPKDDDVKAEARPAPEKADKDASAELPQKDMRDEQAASEQQRPDAPADAARDAAAEQVADPVASEDAAKAGDASSNRDASNEDSAVFELGDDFQIPEPREFVETYNAREVSGEVGEAGIIYLFEIGDYDFNNFDPSLAIGSAVVGSDFHWSITEFRGYPNGLPEDRQFDVVGQDAAGNLPNPDNPNHFIPRVTIDATPPDIEVLTSLTYELTFESEPGSDIELRDANGQVLAIGKVGDDGLFRFDLSKNPVEVGTRFQVVTRDEAGNFAEQNFVAEEPPLNYRPPQEYEWRTVRTGQYRWEKWWGNRLVAHTGPANWLTDLVYGAKSWLGWRKAAITKREKVALPRPPAEHRPEPYEGENQEAVLLDDNGNPINPPFPPAVASSDELDIMAALGTETESLLEEAPTDLGNTSADDEELLLDDQQDEELEIADEQVENTVEEDAELVAAENGEAASGEGEEPVAGEEQVAASEEDVDDEQTAADEAAETPVEAEAEETAEVEDNDDDNVVTVEVTFPHSDPFMDSQNHNLGA</sequence>
<dbReference type="EMBL" id="JMQM01000003">
    <property type="protein sequence ID" value="KFB08186.1"/>
    <property type="molecule type" value="Genomic_DNA"/>
</dbReference>
<feature type="domain" description="Bacterial Ig" evidence="2">
    <location>
        <begin position="253"/>
        <end position="324"/>
    </location>
</feature>
<dbReference type="InterPro" id="IPR013783">
    <property type="entry name" value="Ig-like_fold"/>
</dbReference>
<evidence type="ECO:0000313" key="3">
    <source>
        <dbReference type="EMBL" id="KFB08186.1"/>
    </source>
</evidence>
<feature type="compositionally biased region" description="Low complexity" evidence="1">
    <location>
        <begin position="500"/>
        <end position="510"/>
    </location>
</feature>
<dbReference type="Proteomes" id="UP000053675">
    <property type="component" value="Unassembled WGS sequence"/>
</dbReference>
<feature type="compositionally biased region" description="Low complexity" evidence="1">
    <location>
        <begin position="93"/>
        <end position="102"/>
    </location>
</feature>
<feature type="compositionally biased region" description="Acidic residues" evidence="1">
    <location>
        <begin position="525"/>
        <end position="561"/>
    </location>
</feature>
<evidence type="ECO:0000256" key="1">
    <source>
        <dbReference type="SAM" id="MobiDB-lite"/>
    </source>
</evidence>
<protein>
    <recommendedName>
        <fullName evidence="2">Bacterial Ig domain-containing protein</fullName>
    </recommendedName>
</protein>
<evidence type="ECO:0000259" key="2">
    <source>
        <dbReference type="Pfam" id="PF17936"/>
    </source>
</evidence>
<gene>
    <name evidence="3" type="ORF">EL18_03396</name>
</gene>
<reference evidence="3 4" key="1">
    <citation type="submission" date="2014-05" db="EMBL/GenBank/DDBJ databases">
        <title>Draft Genome Sequence of Nitratireductor basaltis Strain UMTGB225, A Marine Bacterium Isolated from Green Barrel Tunicate.</title>
        <authorList>
            <person name="Gan H.Y."/>
        </authorList>
    </citation>
    <scope>NUCLEOTIDE SEQUENCE [LARGE SCALE GENOMIC DNA]</scope>
    <source>
        <strain evidence="3 4">UMTGB225</strain>
    </source>
</reference>